<evidence type="ECO:0000313" key="3">
    <source>
        <dbReference type="EMBL" id="KAF2235663.1"/>
    </source>
</evidence>
<dbReference type="GO" id="GO:0009986">
    <property type="term" value="C:cell surface"/>
    <property type="evidence" value="ECO:0007669"/>
    <property type="project" value="TreeGrafter"/>
</dbReference>
<dbReference type="GO" id="GO:0006972">
    <property type="term" value="P:hyperosmotic response"/>
    <property type="evidence" value="ECO:0007669"/>
    <property type="project" value="TreeGrafter"/>
</dbReference>
<organism evidence="3 4">
    <name type="scientific">Viridothelium virens</name>
    <name type="common">Speckled blister lichen</name>
    <name type="synonym">Trypethelium virens</name>
    <dbReference type="NCBI Taxonomy" id="1048519"/>
    <lineage>
        <taxon>Eukaryota</taxon>
        <taxon>Fungi</taxon>
        <taxon>Dikarya</taxon>
        <taxon>Ascomycota</taxon>
        <taxon>Pezizomycotina</taxon>
        <taxon>Dothideomycetes</taxon>
        <taxon>Dothideomycetes incertae sedis</taxon>
        <taxon>Trypetheliales</taxon>
        <taxon>Trypetheliaceae</taxon>
        <taxon>Viridothelium</taxon>
    </lineage>
</organism>
<feature type="region of interest" description="Disordered" evidence="1">
    <location>
        <begin position="276"/>
        <end position="370"/>
    </location>
</feature>
<dbReference type="GO" id="GO:0031505">
    <property type="term" value="P:fungal-type cell wall organization"/>
    <property type="evidence" value="ECO:0007669"/>
    <property type="project" value="TreeGrafter"/>
</dbReference>
<dbReference type="GO" id="GO:0001402">
    <property type="term" value="P:signal transduction involved in filamentous growth"/>
    <property type="evidence" value="ECO:0007669"/>
    <property type="project" value="TreeGrafter"/>
</dbReference>
<feature type="transmembrane region" description="Helical" evidence="2">
    <location>
        <begin position="248"/>
        <end position="269"/>
    </location>
</feature>
<dbReference type="Proteomes" id="UP000800092">
    <property type="component" value="Unassembled WGS sequence"/>
</dbReference>
<proteinExistence type="predicted"/>
<feature type="region of interest" description="Disordered" evidence="1">
    <location>
        <begin position="1"/>
        <end position="35"/>
    </location>
</feature>
<evidence type="ECO:0000256" key="2">
    <source>
        <dbReference type="SAM" id="Phobius"/>
    </source>
</evidence>
<dbReference type="GO" id="GO:0005576">
    <property type="term" value="C:extracellular region"/>
    <property type="evidence" value="ECO:0007669"/>
    <property type="project" value="TreeGrafter"/>
</dbReference>
<feature type="region of interest" description="Disordered" evidence="1">
    <location>
        <begin position="200"/>
        <end position="244"/>
    </location>
</feature>
<dbReference type="GO" id="GO:0030427">
    <property type="term" value="C:site of polarized growth"/>
    <property type="evidence" value="ECO:0007669"/>
    <property type="project" value="TreeGrafter"/>
</dbReference>
<accession>A0A6A6HDU8</accession>
<evidence type="ECO:0000313" key="4">
    <source>
        <dbReference type="Proteomes" id="UP000800092"/>
    </source>
</evidence>
<dbReference type="GO" id="GO:0030010">
    <property type="term" value="P:establishment of cell polarity"/>
    <property type="evidence" value="ECO:0007669"/>
    <property type="project" value="TreeGrafter"/>
</dbReference>
<keyword evidence="4" id="KW-1185">Reference proteome</keyword>
<dbReference type="PANTHER" id="PTHR35778:SF1">
    <property type="entry name" value="SIGNALING MUCIN HKR1-RELATED"/>
    <property type="match status" value="1"/>
</dbReference>
<dbReference type="OrthoDB" id="3366093at2759"/>
<dbReference type="EMBL" id="ML991790">
    <property type="protein sequence ID" value="KAF2235663.1"/>
    <property type="molecule type" value="Genomic_DNA"/>
</dbReference>
<feature type="compositionally biased region" description="Low complexity" evidence="1">
    <location>
        <begin position="220"/>
        <end position="230"/>
    </location>
</feature>
<reference evidence="3" key="1">
    <citation type="journal article" date="2020" name="Stud. Mycol.">
        <title>101 Dothideomycetes genomes: a test case for predicting lifestyles and emergence of pathogens.</title>
        <authorList>
            <person name="Haridas S."/>
            <person name="Albert R."/>
            <person name="Binder M."/>
            <person name="Bloem J."/>
            <person name="Labutti K."/>
            <person name="Salamov A."/>
            <person name="Andreopoulos B."/>
            <person name="Baker S."/>
            <person name="Barry K."/>
            <person name="Bills G."/>
            <person name="Bluhm B."/>
            <person name="Cannon C."/>
            <person name="Castanera R."/>
            <person name="Culley D."/>
            <person name="Daum C."/>
            <person name="Ezra D."/>
            <person name="Gonzalez J."/>
            <person name="Henrissat B."/>
            <person name="Kuo A."/>
            <person name="Liang C."/>
            <person name="Lipzen A."/>
            <person name="Lutzoni F."/>
            <person name="Magnuson J."/>
            <person name="Mondo S."/>
            <person name="Nolan M."/>
            <person name="Ohm R."/>
            <person name="Pangilinan J."/>
            <person name="Park H.-J."/>
            <person name="Ramirez L."/>
            <person name="Alfaro M."/>
            <person name="Sun H."/>
            <person name="Tritt A."/>
            <person name="Yoshinaga Y."/>
            <person name="Zwiers L.-H."/>
            <person name="Turgeon B."/>
            <person name="Goodwin S."/>
            <person name="Spatafora J."/>
            <person name="Crous P."/>
            <person name="Grigoriev I."/>
        </authorList>
    </citation>
    <scope>NUCLEOTIDE SEQUENCE</scope>
    <source>
        <strain evidence="3">Tuck. ex Michener</strain>
    </source>
</reference>
<dbReference type="PANTHER" id="PTHR35778">
    <property type="entry name" value="SIGNALING MUCIN HKR1-RELATED"/>
    <property type="match status" value="1"/>
</dbReference>
<protein>
    <submittedName>
        <fullName evidence="3">Uncharacterized protein</fullName>
    </submittedName>
</protein>
<dbReference type="AlphaFoldDB" id="A0A6A6HDU8"/>
<dbReference type="GO" id="GO:0007232">
    <property type="term" value="P:osmosensory signaling pathway via Sho1 osmosensor"/>
    <property type="evidence" value="ECO:0007669"/>
    <property type="project" value="InterPro"/>
</dbReference>
<gene>
    <name evidence="3" type="ORF">EV356DRAFT_444797</name>
</gene>
<evidence type="ECO:0000256" key="1">
    <source>
        <dbReference type="SAM" id="MobiDB-lite"/>
    </source>
</evidence>
<dbReference type="GO" id="GO:0005886">
    <property type="term" value="C:plasma membrane"/>
    <property type="evidence" value="ECO:0007669"/>
    <property type="project" value="InterPro"/>
</dbReference>
<keyword evidence="2" id="KW-0812">Transmembrane</keyword>
<keyword evidence="2" id="KW-0472">Membrane</keyword>
<dbReference type="InterPro" id="IPR039295">
    <property type="entry name" value="MSB2"/>
</dbReference>
<keyword evidence="2" id="KW-1133">Transmembrane helix</keyword>
<dbReference type="GO" id="GO:0005034">
    <property type="term" value="F:osmosensor activity"/>
    <property type="evidence" value="ECO:0007669"/>
    <property type="project" value="InterPro"/>
</dbReference>
<sequence>MLPPSTASVEGSVPGLSSPPTAAATPPESIQPIGTDAATTLNAGSSIIFTPTPSGSIPPPSETGIPTSIPRIIQPPGGMQPQPNNSTLVQIGFGYSLNYPFVASTYGSASQIFQFLPKGVSHGLDIDLNSIAMHSLQPYDTTQDLHYITTLALFYIPSDQVNALSLNIHTPISAIYNNPDPSVKTLMDLVSPSFPIQAGQGLIGNGSPGSTGQPNPNDPSGASTSASNGGSPIGSDSGASQPVRKSSVGIGVGVCAGAVAYGAAMFIVARRFRNRRREQRAHNRASSLGGDRTYGAMSQTGAGAFMSGAAGRGSGSGNQERWSPYGRNSAGGWGSGGRDSRGSGNSSNGRSVREAGISAPVMAENSLGWN</sequence>
<name>A0A6A6HDU8_VIRVR</name>